<name>A0A0B6ABJ2_PRIM2</name>
<evidence type="ECO:0000313" key="1">
    <source>
        <dbReference type="EMBL" id="AJI22300.1"/>
    </source>
</evidence>
<dbReference type="Proteomes" id="UP000031829">
    <property type="component" value="Chromosome"/>
</dbReference>
<dbReference type="RefSeq" id="WP_034650636.1">
    <property type="nucleotide sequence ID" value="NZ_BCVB01000006.1"/>
</dbReference>
<evidence type="ECO:0000313" key="2">
    <source>
        <dbReference type="Proteomes" id="UP000031829"/>
    </source>
</evidence>
<dbReference type="EMBL" id="CP009920">
    <property type="protein sequence ID" value="AJI22300.1"/>
    <property type="molecule type" value="Genomic_DNA"/>
</dbReference>
<dbReference type="HOGENOM" id="CLU_1674421_0_0_9"/>
<dbReference type="GeneID" id="93643613"/>
<gene>
    <name evidence="1" type="ORF">BG04_89</name>
</gene>
<proteinExistence type="predicted"/>
<organism evidence="1 2">
    <name type="scientific">Priestia megaterium (strain ATCC 14581 / DSM 32 / CCUG 1817 / JCM 2506 / NBRC 15308 / NCIMB 9376 / NCTC 10342 / NRRL B-14308 / VKM B-512 / Ford 19)</name>
    <name type="common">Bacillus megaterium</name>
    <dbReference type="NCBI Taxonomy" id="1348623"/>
    <lineage>
        <taxon>Bacteria</taxon>
        <taxon>Bacillati</taxon>
        <taxon>Bacillota</taxon>
        <taxon>Bacilli</taxon>
        <taxon>Bacillales</taxon>
        <taxon>Bacillaceae</taxon>
        <taxon>Priestia</taxon>
    </lineage>
</organism>
<dbReference type="KEGG" id="bmeg:BG04_89"/>
<accession>A0A0B6ABJ2</accession>
<dbReference type="AlphaFoldDB" id="A0A0B6ABJ2"/>
<protein>
    <submittedName>
        <fullName evidence="1">Uncharacterized protein</fullName>
    </submittedName>
</protein>
<reference evidence="1 2" key="1">
    <citation type="journal article" date="2015" name="Genome Announc.">
        <title>Complete genome sequences for 35 biothreat assay-relevant bacillus species.</title>
        <authorList>
            <person name="Johnson S.L."/>
            <person name="Daligault H.E."/>
            <person name="Davenport K.W."/>
            <person name="Jaissle J."/>
            <person name="Frey K.G."/>
            <person name="Ladner J.T."/>
            <person name="Broomall S.M."/>
            <person name="Bishop-Lilly K.A."/>
            <person name="Bruce D.C."/>
            <person name="Gibbons H.S."/>
            <person name="Coyne S.R."/>
            <person name="Lo C.C."/>
            <person name="Meincke L."/>
            <person name="Munk A.C."/>
            <person name="Koroleva G.I."/>
            <person name="Rosenzweig C.N."/>
            <person name="Palacios G.F."/>
            <person name="Redden C.L."/>
            <person name="Minogue T.D."/>
            <person name="Chain P.S."/>
        </authorList>
    </citation>
    <scope>NUCLEOTIDE SEQUENCE [LARGE SCALE GENOMIC DNA]</scope>
    <source>
        <strain evidence="2">ATCC 14581 / DSM 32 / JCM 2506 / NBRC 15308 / NCIMB 9376 / NCTC 10342 / NRRL B-14308 / VKM B-512</strain>
    </source>
</reference>
<sequence length="157" mass="18767">MSKHHDLTASYGESLVTCEHQFEASYYYHQVREQCMNRIHEISKAVDEFTVDFTDESLKILELLYYDLEDSNCFDYFSMTKEEFEECMGVYFGEMVTSTIDEARWVVKEYPLMENKYVTGIEKGNLSLMFPHGFFNHKERHPECVFALYHLYKQLQK</sequence>